<organism evidence="2 3">
    <name type="scientific">Portunus trituberculatus</name>
    <name type="common">Swimming crab</name>
    <name type="synonym">Neptunus trituberculatus</name>
    <dbReference type="NCBI Taxonomy" id="210409"/>
    <lineage>
        <taxon>Eukaryota</taxon>
        <taxon>Metazoa</taxon>
        <taxon>Ecdysozoa</taxon>
        <taxon>Arthropoda</taxon>
        <taxon>Crustacea</taxon>
        <taxon>Multicrustacea</taxon>
        <taxon>Malacostraca</taxon>
        <taxon>Eumalacostraca</taxon>
        <taxon>Eucarida</taxon>
        <taxon>Decapoda</taxon>
        <taxon>Pleocyemata</taxon>
        <taxon>Brachyura</taxon>
        <taxon>Eubrachyura</taxon>
        <taxon>Portunoidea</taxon>
        <taxon>Portunidae</taxon>
        <taxon>Portuninae</taxon>
        <taxon>Portunus</taxon>
    </lineage>
</organism>
<feature type="compositionally biased region" description="Acidic residues" evidence="1">
    <location>
        <begin position="136"/>
        <end position="149"/>
    </location>
</feature>
<dbReference type="OrthoDB" id="7477527at2759"/>
<sequence length="205" mass="23276">MFDSLTLRYRTPQVDLFASSDTAQLPLYLTYNRRTRTGGPDAFTEDWNQWDFVYLFSPPVTPVLLRVMLRLRVTTWQPLKRGKSRLGSLKSREAGQGSVEDGPEQRRKEGSNLGGQTASPHLSLYRHPALAVLTGDGEDEVEVEDEDGDEWRVRGLPGDKDLFLGRDFPQDPREGPREEDEVLGLPNDEGREPVECRKRSEAWGC</sequence>
<gene>
    <name evidence="2" type="ORF">E2C01_099059</name>
</gene>
<evidence type="ECO:0000313" key="2">
    <source>
        <dbReference type="EMBL" id="MPD03421.1"/>
    </source>
</evidence>
<keyword evidence="3" id="KW-1185">Reference proteome</keyword>
<reference evidence="2 3" key="1">
    <citation type="submission" date="2019-05" db="EMBL/GenBank/DDBJ databases">
        <title>Another draft genome of Portunus trituberculatus and its Hox gene families provides insights of decapod evolution.</title>
        <authorList>
            <person name="Jeong J.-H."/>
            <person name="Song I."/>
            <person name="Kim S."/>
            <person name="Choi T."/>
            <person name="Kim D."/>
            <person name="Ryu S."/>
            <person name="Kim W."/>
        </authorList>
    </citation>
    <scope>NUCLEOTIDE SEQUENCE [LARGE SCALE GENOMIC DNA]</scope>
    <source>
        <tissue evidence="2">Muscle</tissue>
    </source>
</reference>
<feature type="region of interest" description="Disordered" evidence="1">
    <location>
        <begin position="135"/>
        <end position="205"/>
    </location>
</feature>
<feature type="compositionally biased region" description="Basic and acidic residues" evidence="1">
    <location>
        <begin position="150"/>
        <end position="176"/>
    </location>
</feature>
<feature type="compositionally biased region" description="Basic and acidic residues" evidence="1">
    <location>
        <begin position="188"/>
        <end position="205"/>
    </location>
</feature>
<accession>A0A5B7K2U6</accession>
<protein>
    <submittedName>
        <fullName evidence="2">Uncharacterized protein</fullName>
    </submittedName>
</protein>
<name>A0A5B7K2U6_PORTR</name>
<dbReference type="EMBL" id="VSRR010136047">
    <property type="protein sequence ID" value="MPD03421.1"/>
    <property type="molecule type" value="Genomic_DNA"/>
</dbReference>
<evidence type="ECO:0000313" key="3">
    <source>
        <dbReference type="Proteomes" id="UP000324222"/>
    </source>
</evidence>
<feature type="region of interest" description="Disordered" evidence="1">
    <location>
        <begin position="84"/>
        <end position="121"/>
    </location>
</feature>
<evidence type="ECO:0000256" key="1">
    <source>
        <dbReference type="SAM" id="MobiDB-lite"/>
    </source>
</evidence>
<dbReference type="AlphaFoldDB" id="A0A5B7K2U6"/>
<comment type="caution">
    <text evidence="2">The sequence shown here is derived from an EMBL/GenBank/DDBJ whole genome shotgun (WGS) entry which is preliminary data.</text>
</comment>
<dbReference type="Proteomes" id="UP000324222">
    <property type="component" value="Unassembled WGS sequence"/>
</dbReference>
<proteinExistence type="predicted"/>